<dbReference type="Proteomes" id="UP000199126">
    <property type="component" value="Unassembled WGS sequence"/>
</dbReference>
<evidence type="ECO:0000256" key="1">
    <source>
        <dbReference type="ARBA" id="ARBA00004141"/>
    </source>
</evidence>
<dbReference type="GO" id="GO:0005886">
    <property type="term" value="C:plasma membrane"/>
    <property type="evidence" value="ECO:0007669"/>
    <property type="project" value="TreeGrafter"/>
</dbReference>
<evidence type="ECO:0000256" key="3">
    <source>
        <dbReference type="ARBA" id="ARBA00022692"/>
    </source>
</evidence>
<feature type="transmembrane region" description="Helical" evidence="6">
    <location>
        <begin position="330"/>
        <end position="351"/>
    </location>
</feature>
<proteinExistence type="predicted"/>
<feature type="transmembrane region" description="Helical" evidence="6">
    <location>
        <begin position="194"/>
        <end position="215"/>
    </location>
</feature>
<feature type="transmembrane region" description="Helical" evidence="6">
    <location>
        <begin position="242"/>
        <end position="265"/>
    </location>
</feature>
<evidence type="ECO:0000256" key="4">
    <source>
        <dbReference type="ARBA" id="ARBA00022989"/>
    </source>
</evidence>
<protein>
    <submittedName>
        <fullName evidence="7">Mn2+ and Fe2+ transporters of the NRAMP family</fullName>
    </submittedName>
</protein>
<keyword evidence="2" id="KW-0813">Transport</keyword>
<feature type="transmembrane region" description="Helical" evidence="6">
    <location>
        <begin position="51"/>
        <end position="70"/>
    </location>
</feature>
<dbReference type="GO" id="GO:0005384">
    <property type="term" value="F:manganese ion transmembrane transporter activity"/>
    <property type="evidence" value="ECO:0007669"/>
    <property type="project" value="TreeGrafter"/>
</dbReference>
<feature type="transmembrane region" description="Helical" evidence="6">
    <location>
        <begin position="25"/>
        <end position="45"/>
    </location>
</feature>
<gene>
    <name evidence="7" type="ORF">SAMN04487948_105158</name>
</gene>
<dbReference type="GO" id="GO:0015086">
    <property type="term" value="F:cadmium ion transmembrane transporter activity"/>
    <property type="evidence" value="ECO:0007669"/>
    <property type="project" value="TreeGrafter"/>
</dbReference>
<feature type="transmembrane region" description="Helical" evidence="6">
    <location>
        <begin position="132"/>
        <end position="154"/>
    </location>
</feature>
<dbReference type="PANTHER" id="PTHR11706:SF33">
    <property type="entry name" value="NATURAL RESISTANCE-ASSOCIATED MACROPHAGE PROTEIN 2"/>
    <property type="match status" value="1"/>
</dbReference>
<dbReference type="EMBL" id="FODV01000005">
    <property type="protein sequence ID" value="SEO79058.1"/>
    <property type="molecule type" value="Genomic_DNA"/>
</dbReference>
<organism evidence="7 8">
    <name type="scientific">Halogranum amylolyticum</name>
    <dbReference type="NCBI Taxonomy" id="660520"/>
    <lineage>
        <taxon>Archaea</taxon>
        <taxon>Methanobacteriati</taxon>
        <taxon>Methanobacteriota</taxon>
        <taxon>Stenosarchaea group</taxon>
        <taxon>Halobacteria</taxon>
        <taxon>Halobacteriales</taxon>
        <taxon>Haloferacaceae</taxon>
    </lineage>
</organism>
<keyword evidence="5 6" id="KW-0472">Membrane</keyword>
<reference evidence="8" key="1">
    <citation type="submission" date="2016-10" db="EMBL/GenBank/DDBJ databases">
        <authorList>
            <person name="Varghese N."/>
            <person name="Submissions S."/>
        </authorList>
    </citation>
    <scope>NUCLEOTIDE SEQUENCE [LARGE SCALE GENOMIC DNA]</scope>
    <source>
        <strain evidence="8">CGMCC 1.10121</strain>
    </source>
</reference>
<evidence type="ECO:0000313" key="8">
    <source>
        <dbReference type="Proteomes" id="UP000199126"/>
    </source>
</evidence>
<feature type="transmembrane region" description="Helical" evidence="6">
    <location>
        <begin position="357"/>
        <end position="380"/>
    </location>
</feature>
<dbReference type="InterPro" id="IPR001046">
    <property type="entry name" value="NRAMP_fam"/>
</dbReference>
<evidence type="ECO:0000256" key="5">
    <source>
        <dbReference type="ARBA" id="ARBA00023136"/>
    </source>
</evidence>
<evidence type="ECO:0000313" key="7">
    <source>
        <dbReference type="EMBL" id="SEO79058.1"/>
    </source>
</evidence>
<evidence type="ECO:0000256" key="6">
    <source>
        <dbReference type="SAM" id="Phobius"/>
    </source>
</evidence>
<evidence type="ECO:0000256" key="2">
    <source>
        <dbReference type="ARBA" id="ARBA00022448"/>
    </source>
</evidence>
<dbReference type="GO" id="GO:0034755">
    <property type="term" value="P:iron ion transmembrane transport"/>
    <property type="evidence" value="ECO:0007669"/>
    <property type="project" value="TreeGrafter"/>
</dbReference>
<feature type="transmembrane region" description="Helical" evidence="6">
    <location>
        <begin position="285"/>
        <end position="309"/>
    </location>
</feature>
<dbReference type="NCBIfam" id="NF037982">
    <property type="entry name" value="Nramp_1"/>
    <property type="match status" value="1"/>
</dbReference>
<keyword evidence="3 6" id="KW-0812">Transmembrane</keyword>
<keyword evidence="8" id="KW-1185">Reference proteome</keyword>
<sequence length="426" mass="44207">MSNSIRDSYASVVQNIGISEFFRKYGLAFVMVASYFGSGSVFIASSAGVRYGYGLLWAVVGAVLLGFMAQDMSARLGIFGEPLMVFARRKLGRTVATAVAVLLSVGCVAWTLELTAAVGKGISVLANGAVGWQPLAFVVGGAAIVVGILDYGWVERVMTGMMLGLLVAYVIVAGAASPSLSSVATGFVPNVPDVGAVTLAAGILGTTALWPNFFLESNLVGQKGWDDESDVSSMRTDLGIGYAVGGLTTIAIVVVAAAVLRPAGITELATFLTPGEALATVLGDWAMVAFIVGAVAAAFNSIIPIMWAPAYMIPQAYGMEVTANDRAFKIIYAGLTALGSLSPLVHLTLGLSVVDMIILFPAYNGVVGLPITAALLLWAVNDSETMGKHKNGWKINVANSLLLILAVYLAYSSAEGVFSAIFSGSF</sequence>
<dbReference type="PANTHER" id="PTHR11706">
    <property type="entry name" value="SOLUTE CARRIER PROTEIN FAMILY 11 MEMBER"/>
    <property type="match status" value="1"/>
</dbReference>
<name>A0A1H8SL95_9EURY</name>
<comment type="subcellular location">
    <subcellularLocation>
        <location evidence="1">Membrane</location>
        <topology evidence="1">Multi-pass membrane protein</topology>
    </subcellularLocation>
</comment>
<accession>A0A1H8SL95</accession>
<feature type="transmembrane region" description="Helical" evidence="6">
    <location>
        <begin position="91"/>
        <end position="112"/>
    </location>
</feature>
<dbReference type="AlphaFoldDB" id="A0A1H8SL95"/>
<keyword evidence="4 6" id="KW-1133">Transmembrane helix</keyword>
<feature type="transmembrane region" description="Helical" evidence="6">
    <location>
        <begin position="166"/>
        <end position="188"/>
    </location>
</feature>
<feature type="transmembrane region" description="Helical" evidence="6">
    <location>
        <begin position="401"/>
        <end position="422"/>
    </location>
</feature>
<dbReference type="RefSeq" id="WP_089824232.1">
    <property type="nucleotide sequence ID" value="NZ_FODV01000005.1"/>
</dbReference>
<dbReference type="Pfam" id="PF01566">
    <property type="entry name" value="Nramp"/>
    <property type="match status" value="1"/>
</dbReference>
<dbReference type="OrthoDB" id="214005at2157"/>